<feature type="chain" id="PRO_5007288773" evidence="1">
    <location>
        <begin position="38"/>
        <end position="301"/>
    </location>
</feature>
<dbReference type="RefSeq" id="WP_408646180.1">
    <property type="nucleotide sequence ID" value="NZ_LPUY01000020.1"/>
</dbReference>
<dbReference type="PANTHER" id="PTHR30143:SF0">
    <property type="entry name" value="2-KETO-4-PENTENOATE HYDRATASE"/>
    <property type="match status" value="1"/>
</dbReference>
<dbReference type="SUPFAM" id="SSF56529">
    <property type="entry name" value="FAH"/>
    <property type="match status" value="1"/>
</dbReference>
<dbReference type="EC" id="4.2.1.132" evidence="2"/>
<evidence type="ECO:0000256" key="1">
    <source>
        <dbReference type="SAM" id="SignalP"/>
    </source>
</evidence>
<name>A0A132C161_9RHOB</name>
<dbReference type="InterPro" id="IPR036663">
    <property type="entry name" value="Fumarylacetoacetase_C_sf"/>
</dbReference>
<dbReference type="PATRIC" id="fig|1768241.3.peg.849"/>
<dbReference type="EMBL" id="LPUY01000020">
    <property type="protein sequence ID" value="KUP94345.1"/>
    <property type="molecule type" value="Genomic_DNA"/>
</dbReference>
<dbReference type="Proteomes" id="UP000068382">
    <property type="component" value="Unassembled WGS sequence"/>
</dbReference>
<sequence length="301" mass="31453">MTLLIPEPQRRRKMRRRVTLGSLIATAVWTCVSAAIAGCASPEEISRFVEDYMAPRPTVALGAEGTMVDALCTQGRLAEGMSLHLGPVVGYKAGLTSGPAQDRFGATEPVRGLLYRDMMLEDGAVVPLPWGAVPMVEADLVMEIGDSAVNAALDLQEVMLNIRSVRPFIELPDLALSQGEPMTVETITAMGVGARLGVLGAPIPVEDPAAMTAWLGEMQVELRDAAGTLVSSAPGTAVLGHPAETILWLHGAGVTFKAGDLVSVGSFGPLISPETLQGGATVTYLGLPGDPQVTVRFAPSS</sequence>
<dbReference type="GO" id="GO:0034856">
    <property type="term" value="F:2-hydroxyhexa-2,4-dienoate hydratase activity"/>
    <property type="evidence" value="ECO:0007669"/>
    <property type="project" value="UniProtKB-EC"/>
</dbReference>
<protein>
    <submittedName>
        <fullName evidence="2">2-hydroxyhexa-2,4-dienoate hydratase</fullName>
        <ecNumber evidence="2">4.2.1.132</ecNumber>
    </submittedName>
</protein>
<organism evidence="2 3">
    <name type="scientific">Tritonibacter horizontis</name>
    <dbReference type="NCBI Taxonomy" id="1768241"/>
    <lineage>
        <taxon>Bacteria</taxon>
        <taxon>Pseudomonadati</taxon>
        <taxon>Pseudomonadota</taxon>
        <taxon>Alphaproteobacteria</taxon>
        <taxon>Rhodobacterales</taxon>
        <taxon>Paracoccaceae</taxon>
        <taxon>Tritonibacter</taxon>
    </lineage>
</organism>
<dbReference type="InterPro" id="IPR050772">
    <property type="entry name" value="Hydratase-Decarb/MhpD_sf"/>
</dbReference>
<feature type="signal peptide" evidence="1">
    <location>
        <begin position="1"/>
        <end position="37"/>
    </location>
</feature>
<gene>
    <name evidence="2" type="primary">tesE_2</name>
    <name evidence="2" type="ORF">TRIHO_08230</name>
</gene>
<comment type="caution">
    <text evidence="2">The sequence shown here is derived from an EMBL/GenBank/DDBJ whole genome shotgun (WGS) entry which is preliminary data.</text>
</comment>
<keyword evidence="1" id="KW-0732">Signal</keyword>
<keyword evidence="3" id="KW-1185">Reference proteome</keyword>
<proteinExistence type="predicted"/>
<evidence type="ECO:0000313" key="2">
    <source>
        <dbReference type="EMBL" id="KUP94345.1"/>
    </source>
</evidence>
<reference evidence="2 3" key="1">
    <citation type="submission" date="2015-12" db="EMBL/GenBank/DDBJ databases">
        <title>Genome sequence of the marine Rhodobacteraceae strain O3.65, Candidatus Tritonibacter horizontis.</title>
        <authorList>
            <person name="Poehlein A."/>
            <person name="Giebel H.A."/>
            <person name="Voget S."/>
            <person name="Brinkhoff T."/>
        </authorList>
    </citation>
    <scope>NUCLEOTIDE SEQUENCE [LARGE SCALE GENOMIC DNA]</scope>
    <source>
        <strain evidence="2 3">O3.65</strain>
    </source>
</reference>
<evidence type="ECO:0000313" key="3">
    <source>
        <dbReference type="Proteomes" id="UP000068382"/>
    </source>
</evidence>
<dbReference type="Gene3D" id="3.90.850.10">
    <property type="entry name" value="Fumarylacetoacetase-like, C-terminal domain"/>
    <property type="match status" value="1"/>
</dbReference>
<accession>A0A132C161</accession>
<dbReference type="GO" id="GO:0008684">
    <property type="term" value="F:2-oxopent-4-enoate hydratase activity"/>
    <property type="evidence" value="ECO:0007669"/>
    <property type="project" value="TreeGrafter"/>
</dbReference>
<dbReference type="AlphaFoldDB" id="A0A132C161"/>
<dbReference type="GO" id="GO:0005737">
    <property type="term" value="C:cytoplasm"/>
    <property type="evidence" value="ECO:0007669"/>
    <property type="project" value="TreeGrafter"/>
</dbReference>
<dbReference type="PANTHER" id="PTHR30143">
    <property type="entry name" value="ACID HYDRATASE"/>
    <property type="match status" value="1"/>
</dbReference>
<keyword evidence="2" id="KW-0456">Lyase</keyword>